<organism evidence="1 2">
    <name type="scientific">Candidatus Liptonbacteria bacterium RIFCSPLOWO2_01_FULL_56_20</name>
    <dbReference type="NCBI Taxonomy" id="1798652"/>
    <lineage>
        <taxon>Bacteria</taxon>
        <taxon>Candidatus Liptoniibacteriota</taxon>
    </lineage>
</organism>
<dbReference type="Proteomes" id="UP000178495">
    <property type="component" value="Unassembled WGS sequence"/>
</dbReference>
<gene>
    <name evidence="1" type="ORF">A3A43_02340</name>
</gene>
<name>A0A1G2CHE5_9BACT</name>
<protein>
    <submittedName>
        <fullName evidence="1">Uncharacterized protein</fullName>
    </submittedName>
</protein>
<sequence length="112" mass="12881">MTESQTLDSRIENFLREQIPADRLDEAKEMVGRFCFTGQITIATILAAAEAADKLEGAFRVLSEIWMRHWHWQDPEMRGRPDLADNHIYLDQAYASLGLKRPGETLRPDQHA</sequence>
<reference evidence="1 2" key="1">
    <citation type="journal article" date="2016" name="Nat. Commun.">
        <title>Thousands of microbial genomes shed light on interconnected biogeochemical processes in an aquifer system.</title>
        <authorList>
            <person name="Anantharaman K."/>
            <person name="Brown C.T."/>
            <person name="Hug L.A."/>
            <person name="Sharon I."/>
            <person name="Castelle C.J."/>
            <person name="Probst A.J."/>
            <person name="Thomas B.C."/>
            <person name="Singh A."/>
            <person name="Wilkins M.J."/>
            <person name="Karaoz U."/>
            <person name="Brodie E.L."/>
            <person name="Williams K.H."/>
            <person name="Hubbard S.S."/>
            <person name="Banfield J.F."/>
        </authorList>
    </citation>
    <scope>NUCLEOTIDE SEQUENCE [LARGE SCALE GENOMIC DNA]</scope>
</reference>
<comment type="caution">
    <text evidence="1">The sequence shown here is derived from an EMBL/GenBank/DDBJ whole genome shotgun (WGS) entry which is preliminary data.</text>
</comment>
<evidence type="ECO:0000313" key="1">
    <source>
        <dbReference type="EMBL" id="OGZ00815.1"/>
    </source>
</evidence>
<dbReference type="EMBL" id="MHLC01000026">
    <property type="protein sequence ID" value="OGZ00815.1"/>
    <property type="molecule type" value="Genomic_DNA"/>
</dbReference>
<accession>A0A1G2CHE5</accession>
<dbReference type="AlphaFoldDB" id="A0A1G2CHE5"/>
<evidence type="ECO:0000313" key="2">
    <source>
        <dbReference type="Proteomes" id="UP000178495"/>
    </source>
</evidence>
<proteinExistence type="predicted"/>